<comment type="subunit">
    <text evidence="5">Interacts with FtsZ.</text>
</comment>
<keyword evidence="1 5" id="KW-0963">Cytoplasm</keyword>
<evidence type="ECO:0000256" key="1">
    <source>
        <dbReference type="ARBA" id="ARBA00022490"/>
    </source>
</evidence>
<evidence type="ECO:0000256" key="5">
    <source>
        <dbReference type="HAMAP-Rule" id="MF_01092"/>
    </source>
</evidence>
<dbReference type="GO" id="GO:0000917">
    <property type="term" value="P:division septum assembly"/>
    <property type="evidence" value="ECO:0007669"/>
    <property type="project" value="UniProtKB-KW"/>
</dbReference>
<evidence type="ECO:0000256" key="4">
    <source>
        <dbReference type="ARBA" id="ARBA00023306"/>
    </source>
</evidence>
<reference evidence="7" key="1">
    <citation type="submission" date="2015-10" db="EMBL/GenBank/DDBJ databases">
        <title>Description of Candidatus Tenderia electrophaga gen. nov, sp. nov., an Uncultivated Electroautotroph from a Biocathode Enrichment.</title>
        <authorList>
            <person name="Eddie B.J."/>
            <person name="Malanoski A.P."/>
            <person name="Wang Z."/>
            <person name="Hall R.J."/>
            <person name="Oh S.D."/>
            <person name="Heiner C."/>
            <person name="Lin B."/>
            <person name="Strycharz-Glaven S.M."/>
        </authorList>
    </citation>
    <scope>NUCLEOTIDE SEQUENCE [LARGE SCALE GENOMIC DNA]</scope>
    <source>
        <strain evidence="7">NRL1</strain>
    </source>
</reference>
<keyword evidence="8" id="KW-1185">Reference proteome</keyword>
<comment type="subcellular location">
    <subcellularLocation>
        <location evidence="5">Cytoplasm</location>
    </subcellularLocation>
    <text evidence="5">Localizes to mid-cell in an FtsZ-dependent manner.</text>
</comment>
<dbReference type="EMBL" id="CP013099">
    <property type="protein sequence ID" value="ALP51774.1"/>
    <property type="molecule type" value="Genomic_DNA"/>
</dbReference>
<keyword evidence="2 5" id="KW-0132">Cell division</keyword>
<dbReference type="GO" id="GO:0032153">
    <property type="term" value="C:cell division site"/>
    <property type="evidence" value="ECO:0007669"/>
    <property type="project" value="TreeGrafter"/>
</dbReference>
<dbReference type="NCBIfam" id="NF003656">
    <property type="entry name" value="PRK05287.1-4"/>
    <property type="match status" value="1"/>
</dbReference>
<accession>A0A0S2T9G3</accession>
<protein>
    <recommendedName>
        <fullName evidence="5">Cell division protein ZapD</fullName>
    </recommendedName>
    <alternativeName>
        <fullName evidence="5">Z ring-associated protein D</fullName>
    </alternativeName>
</protein>
<organism evidence="7 8">
    <name type="scientific">Candidatus Tenderia electrophaga</name>
    <dbReference type="NCBI Taxonomy" id="1748243"/>
    <lineage>
        <taxon>Bacteria</taxon>
        <taxon>Pseudomonadati</taxon>
        <taxon>Pseudomonadota</taxon>
        <taxon>Gammaproteobacteria</taxon>
        <taxon>Candidatus Tenderiales</taxon>
        <taxon>Candidatus Tenderiaceae</taxon>
        <taxon>Candidatus Tenderia</taxon>
    </lineage>
</organism>
<dbReference type="Gene3D" id="2.60.440.10">
    <property type="entry name" value="YacF-like domains"/>
    <property type="match status" value="1"/>
</dbReference>
<dbReference type="Pfam" id="PF07072">
    <property type="entry name" value="ZapD"/>
    <property type="match status" value="1"/>
</dbReference>
<dbReference type="SUPFAM" id="SSF160950">
    <property type="entry name" value="YacF-like"/>
    <property type="match status" value="1"/>
</dbReference>
<dbReference type="PANTHER" id="PTHR39455">
    <property type="entry name" value="CELL DIVISION PROTEIN ZAPD"/>
    <property type="match status" value="1"/>
</dbReference>
<dbReference type="PANTHER" id="PTHR39455:SF1">
    <property type="entry name" value="CELL DIVISION PROTEIN ZAPD"/>
    <property type="match status" value="1"/>
</dbReference>
<dbReference type="STRING" id="1748243.Tel_00690"/>
<evidence type="ECO:0000256" key="3">
    <source>
        <dbReference type="ARBA" id="ARBA00023210"/>
    </source>
</evidence>
<comment type="similarity">
    <text evidence="5">Belongs to the ZapD family.</text>
</comment>
<dbReference type="InterPro" id="IPR036268">
    <property type="entry name" value="ZapD_sf"/>
</dbReference>
<gene>
    <name evidence="5" type="primary">zapD</name>
    <name evidence="7" type="ORF">Tel_00690</name>
</gene>
<dbReference type="HAMAP" id="MF_01092">
    <property type="entry name" value="ZapD"/>
    <property type="match status" value="1"/>
</dbReference>
<keyword evidence="4 5" id="KW-0131">Cell cycle</keyword>
<feature type="region of interest" description="Disordered" evidence="6">
    <location>
        <begin position="1"/>
        <end position="26"/>
    </location>
</feature>
<dbReference type="InterPro" id="IPR027462">
    <property type="entry name" value="ZapD_C"/>
</dbReference>
<dbReference type="GO" id="GO:0005737">
    <property type="term" value="C:cytoplasm"/>
    <property type="evidence" value="ECO:0007669"/>
    <property type="project" value="UniProtKB-SubCell"/>
</dbReference>
<dbReference type="Proteomes" id="UP000055136">
    <property type="component" value="Chromosome"/>
</dbReference>
<dbReference type="KEGG" id="tee:Tel_00690"/>
<dbReference type="Gene3D" id="1.10.3900.10">
    <property type="entry name" value="YacF-like"/>
    <property type="match status" value="1"/>
</dbReference>
<keyword evidence="3 5" id="KW-0717">Septation</keyword>
<evidence type="ECO:0000313" key="8">
    <source>
        <dbReference type="Proteomes" id="UP000055136"/>
    </source>
</evidence>
<dbReference type="AlphaFoldDB" id="A0A0S2T9G3"/>
<evidence type="ECO:0000256" key="6">
    <source>
        <dbReference type="SAM" id="MobiDB-lite"/>
    </source>
</evidence>
<dbReference type="InterPro" id="IPR009777">
    <property type="entry name" value="ZapD"/>
</dbReference>
<evidence type="ECO:0000313" key="7">
    <source>
        <dbReference type="EMBL" id="ALP51774.1"/>
    </source>
</evidence>
<name>A0A0S2T9G3_9GAMM</name>
<sequence>MSKHSATAMQPKHQTQTVEPYGRQQTVPEQVTYEQPLNERIRTLLRLEFLFAQANAHLYRHSNWDNRAAVNALFDIINVFGRTDLKTEIMKELERQALFLEKLAENPQVDKARLESVLDEMDILIDQLHGLKAQDMDIRNNDFLGSIKQRYHIAGGACDFDLPAYHFWLSRPQEQRILDMQQWLKPFDPIQQSVNLILRLIRDSAQTSREIAEAGFFQKSLDPSSACQMIRVTLDGETPHFAEISGGKHRFTIRFMQTGFSDRPTQVDQDTPFKLTCCML</sequence>
<comment type="function">
    <text evidence="5">Cell division factor that enhances FtsZ-ring assembly. Directly interacts with FtsZ and promotes bundling of FtsZ protofilaments, with a reduction in FtsZ GTPase activity.</text>
</comment>
<proteinExistence type="inferred from homology"/>
<dbReference type="GO" id="GO:0043093">
    <property type="term" value="P:FtsZ-dependent cytokinesis"/>
    <property type="evidence" value="ECO:0007669"/>
    <property type="project" value="UniProtKB-UniRule"/>
</dbReference>
<evidence type="ECO:0000256" key="2">
    <source>
        <dbReference type="ARBA" id="ARBA00022618"/>
    </source>
</evidence>